<dbReference type="PANTHER" id="PTHR31071">
    <property type="entry name" value="GB|AAF24581.1"/>
    <property type="match status" value="1"/>
</dbReference>
<protein>
    <submittedName>
        <fullName evidence="2">Uncharacterized protein</fullName>
    </submittedName>
</protein>
<comment type="caution">
    <text evidence="2">The sequence shown here is derived from an EMBL/GenBank/DDBJ whole genome shotgun (WGS) entry which is preliminary data.</text>
</comment>
<evidence type="ECO:0000313" key="2">
    <source>
        <dbReference type="EMBL" id="GAA0168052.1"/>
    </source>
</evidence>
<evidence type="ECO:0000256" key="1">
    <source>
        <dbReference type="SAM" id="MobiDB-lite"/>
    </source>
</evidence>
<organism evidence="2 3">
    <name type="scientific">Lithospermum erythrorhizon</name>
    <name type="common">Purple gromwell</name>
    <name type="synonym">Lithospermum officinale var. erythrorhizon</name>
    <dbReference type="NCBI Taxonomy" id="34254"/>
    <lineage>
        <taxon>Eukaryota</taxon>
        <taxon>Viridiplantae</taxon>
        <taxon>Streptophyta</taxon>
        <taxon>Embryophyta</taxon>
        <taxon>Tracheophyta</taxon>
        <taxon>Spermatophyta</taxon>
        <taxon>Magnoliopsida</taxon>
        <taxon>eudicotyledons</taxon>
        <taxon>Gunneridae</taxon>
        <taxon>Pentapetalae</taxon>
        <taxon>asterids</taxon>
        <taxon>lamiids</taxon>
        <taxon>Boraginales</taxon>
        <taxon>Boraginaceae</taxon>
        <taxon>Boraginoideae</taxon>
        <taxon>Lithospermeae</taxon>
        <taxon>Lithospermum</taxon>
    </lineage>
</organism>
<feature type="region of interest" description="Disordered" evidence="1">
    <location>
        <begin position="103"/>
        <end position="161"/>
    </location>
</feature>
<feature type="region of interest" description="Disordered" evidence="1">
    <location>
        <begin position="568"/>
        <end position="592"/>
    </location>
</feature>
<name>A0AAV3QVB0_LITER</name>
<dbReference type="AlphaFoldDB" id="A0AAV3QVB0"/>
<feature type="region of interest" description="Disordered" evidence="1">
    <location>
        <begin position="427"/>
        <end position="446"/>
    </location>
</feature>
<dbReference type="EMBL" id="BAABME010023449">
    <property type="protein sequence ID" value="GAA0168052.1"/>
    <property type="molecule type" value="Genomic_DNA"/>
</dbReference>
<dbReference type="PANTHER" id="PTHR31071:SF7">
    <property type="entry name" value="OS04G0382800 PROTEIN"/>
    <property type="match status" value="1"/>
</dbReference>
<feature type="region of interest" description="Disordered" evidence="1">
    <location>
        <begin position="636"/>
        <end position="658"/>
    </location>
</feature>
<reference evidence="2 3" key="1">
    <citation type="submission" date="2024-01" db="EMBL/GenBank/DDBJ databases">
        <title>The complete chloroplast genome sequence of Lithospermum erythrorhizon: insights into the phylogenetic relationship among Boraginaceae species and the maternal lineages of purple gromwells.</title>
        <authorList>
            <person name="Okada T."/>
            <person name="Watanabe K."/>
        </authorList>
    </citation>
    <scope>NUCLEOTIDE SEQUENCE [LARGE SCALE GENOMIC DNA]</scope>
</reference>
<dbReference type="InterPro" id="IPR043424">
    <property type="entry name" value="BLT-like"/>
</dbReference>
<proteinExistence type="predicted"/>
<feature type="compositionally biased region" description="Basic and acidic residues" evidence="1">
    <location>
        <begin position="137"/>
        <end position="149"/>
    </location>
</feature>
<gene>
    <name evidence="2" type="ORF">LIER_40483</name>
</gene>
<evidence type="ECO:0000313" key="3">
    <source>
        <dbReference type="Proteomes" id="UP001454036"/>
    </source>
</evidence>
<sequence length="658" mass="74072">MEEAMVAKIRKRGCSSPSSTSSNVKNLRFKRAILVGKAKGSHGVRLLGGSRCSTPVPSWKMAPLRSKVESPMYSQSGKSRPVSARRLAATLWEMNEMENPSVVEKLEESKKEKKMNKREKMKSGFSGSGSFPTHLADPSHDNISEKMDRSGTGSRQRRTSAISHRLNPRDRSYDMLESPGGGGLMEVETRSRSQTVSGSVVGIKSRLKDVSNALTTSKELLKIINRIWAKVDQPSSRMSLVSALHAELERGRLLVNQVIQEKHSDQNEVSYLMKCHAEEKASWKNKEQLAVETAIESIAGELEVEKKLRRRSESLNNKLGQELAETKTLFLKAVKELEGEKRAREVMEQVCDELAKNIGEDKYKMEELKRESAKIHEEVEKEREMLHVADKLREHRVQMKLSEAKHQYEEKNSAIDKLRKQLESFLGRKKKKENGRAPHSSCDQDMAAHSSISSFGLHHYDVKEYDGGEVLDEVEDDASAKSDVHSTELNMAKNNKIHNLTNSSLVGHDSRRASVMNAVKGTSSFTGEVPRRSESLLRSVSDAVEWDIQSGTARNSLNILGRERLISKQDKQAHRRSCLDETERNQSPMSRRDQVLVSNYKAGHIKSFASPTRQWEHTWSIGDSVGLDYKPNMIQGSHPKSRLAENGAEGQGIRRLKR</sequence>
<accession>A0AAV3QVB0</accession>
<keyword evidence="3" id="KW-1185">Reference proteome</keyword>
<dbReference type="Proteomes" id="UP001454036">
    <property type="component" value="Unassembled WGS sequence"/>
</dbReference>